<evidence type="ECO:0000313" key="2">
    <source>
        <dbReference type="EMBL" id="ACU27881.1"/>
    </source>
</evidence>
<dbReference type="AlphaFoldDB" id="C7EME2"/>
<dbReference type="Pfam" id="PF02796">
    <property type="entry name" value="HTH_7"/>
    <property type="match status" value="1"/>
</dbReference>
<reference evidence="2" key="1">
    <citation type="submission" date="2009-06" db="EMBL/GenBank/DDBJ databases">
        <title>Characterization of IS1542 in vanA gene clusters of vancomycin resistant enterococci isolated from patients.</title>
        <authorList>
            <person name="Oskoui M."/>
            <person name="Farrokh P."/>
        </authorList>
    </citation>
    <scope>NUCLEOTIDE SEQUENCE</scope>
    <source>
        <strain evidence="2">106 IPI</strain>
    </source>
</reference>
<protein>
    <submittedName>
        <fullName evidence="2">Resolvase</fullName>
    </submittedName>
</protein>
<dbReference type="EMBL" id="GQ273972">
    <property type="protein sequence ID" value="ACU27881.1"/>
    <property type="molecule type" value="Genomic_DNA"/>
</dbReference>
<feature type="domain" description="Resolvase HTH" evidence="1">
    <location>
        <begin position="2"/>
        <end position="37"/>
    </location>
</feature>
<dbReference type="GO" id="GO:0003677">
    <property type="term" value="F:DNA binding"/>
    <property type="evidence" value="ECO:0007669"/>
    <property type="project" value="InterPro"/>
</dbReference>
<sequence>AGMNYAVKLYKEGNMTVNQICEITNVSRASLYRKLSEVNN</sequence>
<proteinExistence type="predicted"/>
<dbReference type="Gene3D" id="1.10.10.60">
    <property type="entry name" value="Homeodomain-like"/>
    <property type="match status" value="1"/>
</dbReference>
<feature type="non-terminal residue" evidence="2">
    <location>
        <position position="1"/>
    </location>
</feature>
<name>C7EME2_ENTFC</name>
<evidence type="ECO:0000259" key="1">
    <source>
        <dbReference type="Pfam" id="PF02796"/>
    </source>
</evidence>
<dbReference type="GO" id="GO:0000150">
    <property type="term" value="F:DNA strand exchange activity"/>
    <property type="evidence" value="ECO:0007669"/>
    <property type="project" value="InterPro"/>
</dbReference>
<organism evidence="2">
    <name type="scientific">Enterococcus faecium</name>
    <name type="common">Streptococcus faecium</name>
    <dbReference type="NCBI Taxonomy" id="1352"/>
    <lineage>
        <taxon>Bacteria</taxon>
        <taxon>Bacillati</taxon>
        <taxon>Bacillota</taxon>
        <taxon>Bacilli</taxon>
        <taxon>Lactobacillales</taxon>
        <taxon>Enterococcaceae</taxon>
        <taxon>Enterococcus</taxon>
    </lineage>
</organism>
<dbReference type="InterPro" id="IPR006120">
    <property type="entry name" value="Resolvase_HTH_dom"/>
</dbReference>
<accession>C7EME2</accession>